<sequence>MSRLIKSHWAQPSEQQKKVISIKLLNQDLPAAELQEEAPFNQQLLIDEARREAESIIQQANEEARQLLEHIEQERVRFEQEKEEARESARHDGFQEGLAEGRQSGLMEFSETIGFAKEIVESSKADYQNTIESSEGTILDIGIKVAERILSSVLEEDSSRFLPVVKRALKESREYREVQLHVHPGRYSFLLEHKDELLAIYPRETNLYIYPDEELEECSCVIESPGGRINAGVDSQLEEMKRKLIELLESENN</sequence>
<evidence type="ECO:0000256" key="8">
    <source>
        <dbReference type="SAM" id="Coils"/>
    </source>
</evidence>
<dbReference type="PANTHER" id="PTHR34982">
    <property type="entry name" value="YOP PROTEINS TRANSLOCATION PROTEIN L"/>
    <property type="match status" value="1"/>
</dbReference>
<keyword evidence="10" id="KW-0969">Cilium</keyword>
<evidence type="ECO:0000256" key="3">
    <source>
        <dbReference type="ARBA" id="ARBA00022448"/>
    </source>
</evidence>
<protein>
    <recommendedName>
        <fullName evidence="7">Flagellar assembly protein FliH</fullName>
    </recommendedName>
</protein>
<keyword evidence="5" id="KW-0653">Protein transport</keyword>
<name>A0A5D4SI86_9BACI</name>
<dbReference type="InterPro" id="IPR051472">
    <property type="entry name" value="T3SS_Stator/FliH"/>
</dbReference>
<dbReference type="GO" id="GO:0015031">
    <property type="term" value="P:protein transport"/>
    <property type="evidence" value="ECO:0007669"/>
    <property type="project" value="UniProtKB-KW"/>
</dbReference>
<feature type="domain" description="Flagellar assembly protein FliH/Type III secretion system HrpE" evidence="9">
    <location>
        <begin position="118"/>
        <end position="239"/>
    </location>
</feature>
<dbReference type="AlphaFoldDB" id="A0A5D4SI86"/>
<evidence type="ECO:0000256" key="1">
    <source>
        <dbReference type="ARBA" id="ARBA00003041"/>
    </source>
</evidence>
<keyword evidence="3" id="KW-0813">Transport</keyword>
<dbReference type="GO" id="GO:0005829">
    <property type="term" value="C:cytosol"/>
    <property type="evidence" value="ECO:0007669"/>
    <property type="project" value="TreeGrafter"/>
</dbReference>
<evidence type="ECO:0000256" key="7">
    <source>
        <dbReference type="NCBIfam" id="TIGR03825"/>
    </source>
</evidence>
<feature type="coiled-coil region" evidence="8">
    <location>
        <begin position="46"/>
        <end position="88"/>
    </location>
</feature>
<dbReference type="Pfam" id="PF02108">
    <property type="entry name" value="FliH"/>
    <property type="match status" value="1"/>
</dbReference>
<accession>A0A5D4SI86</accession>
<keyword evidence="8" id="KW-0175">Coiled coil</keyword>
<keyword evidence="10" id="KW-0282">Flagellum</keyword>
<dbReference type="PANTHER" id="PTHR34982:SF1">
    <property type="entry name" value="FLAGELLAR ASSEMBLY PROTEIN FLIH"/>
    <property type="match status" value="1"/>
</dbReference>
<comment type="similarity">
    <text evidence="2">Belongs to the FliH family.</text>
</comment>
<keyword evidence="6" id="KW-1006">Bacterial flagellum protein export</keyword>
<dbReference type="NCBIfam" id="TIGR03825">
    <property type="entry name" value="FliH_bacil"/>
    <property type="match status" value="1"/>
</dbReference>
<evidence type="ECO:0000256" key="4">
    <source>
        <dbReference type="ARBA" id="ARBA00022795"/>
    </source>
</evidence>
<comment type="caution">
    <text evidence="10">The sequence shown here is derived from an EMBL/GenBank/DDBJ whole genome shotgun (WGS) entry which is preliminary data.</text>
</comment>
<organism evidence="10 11">
    <name type="scientific">Bacillus infantis</name>
    <dbReference type="NCBI Taxonomy" id="324767"/>
    <lineage>
        <taxon>Bacteria</taxon>
        <taxon>Bacillati</taxon>
        <taxon>Bacillota</taxon>
        <taxon>Bacilli</taxon>
        <taxon>Bacillales</taxon>
        <taxon>Bacillaceae</taxon>
        <taxon>Bacillus</taxon>
    </lineage>
</organism>
<dbReference type="Proteomes" id="UP000323732">
    <property type="component" value="Unassembled WGS sequence"/>
</dbReference>
<gene>
    <name evidence="10" type="primary">fliH</name>
    <name evidence="10" type="ORF">FZD47_16000</name>
</gene>
<dbReference type="GO" id="GO:0044781">
    <property type="term" value="P:bacterial-type flagellum organization"/>
    <property type="evidence" value="ECO:0007669"/>
    <property type="project" value="UniProtKB-KW"/>
</dbReference>
<evidence type="ECO:0000256" key="5">
    <source>
        <dbReference type="ARBA" id="ARBA00022927"/>
    </source>
</evidence>
<evidence type="ECO:0000313" key="10">
    <source>
        <dbReference type="EMBL" id="TYS63155.1"/>
    </source>
</evidence>
<comment type="function">
    <text evidence="1">Needed for flagellar regrowth and assembly.</text>
</comment>
<evidence type="ECO:0000259" key="9">
    <source>
        <dbReference type="Pfam" id="PF02108"/>
    </source>
</evidence>
<evidence type="ECO:0000313" key="11">
    <source>
        <dbReference type="Proteomes" id="UP000323732"/>
    </source>
</evidence>
<reference evidence="10 11" key="1">
    <citation type="submission" date="2019-08" db="EMBL/GenBank/DDBJ databases">
        <title>Bacillus genomes from the desert of Cuatro Cienegas, Coahuila.</title>
        <authorList>
            <person name="Olmedo-Alvarez G."/>
        </authorList>
    </citation>
    <scope>NUCLEOTIDE SEQUENCE [LARGE SCALE GENOMIC DNA]</scope>
    <source>
        <strain evidence="10 11">CH37_1T</strain>
    </source>
</reference>
<keyword evidence="4" id="KW-1005">Bacterial flagellum biogenesis</keyword>
<dbReference type="InterPro" id="IPR022524">
    <property type="entry name" value="FliH_Bacilli"/>
</dbReference>
<evidence type="ECO:0000256" key="2">
    <source>
        <dbReference type="ARBA" id="ARBA00006602"/>
    </source>
</evidence>
<dbReference type="InterPro" id="IPR018035">
    <property type="entry name" value="Flagellar_FliH/T3SS_HrpE"/>
</dbReference>
<evidence type="ECO:0000256" key="6">
    <source>
        <dbReference type="ARBA" id="ARBA00023225"/>
    </source>
</evidence>
<proteinExistence type="inferred from homology"/>
<keyword evidence="10" id="KW-0966">Cell projection</keyword>
<dbReference type="EMBL" id="VTES01000004">
    <property type="protein sequence ID" value="TYS63155.1"/>
    <property type="molecule type" value="Genomic_DNA"/>
</dbReference>